<accession>A0A0A9ASY8</accession>
<dbReference type="EMBL" id="GBRH01243026">
    <property type="protein sequence ID" value="JAD54869.1"/>
    <property type="molecule type" value="Transcribed_RNA"/>
</dbReference>
<dbReference type="AlphaFoldDB" id="A0A0A9ASY8"/>
<reference evidence="1" key="2">
    <citation type="journal article" date="2015" name="Data Brief">
        <title>Shoot transcriptome of the giant reed, Arundo donax.</title>
        <authorList>
            <person name="Barrero R.A."/>
            <person name="Guerrero F.D."/>
            <person name="Moolhuijzen P."/>
            <person name="Goolsby J.A."/>
            <person name="Tidwell J."/>
            <person name="Bellgard S.E."/>
            <person name="Bellgard M.I."/>
        </authorList>
    </citation>
    <scope>NUCLEOTIDE SEQUENCE</scope>
    <source>
        <tissue evidence="1">Shoot tissue taken approximately 20 cm above the soil surface</tissue>
    </source>
</reference>
<evidence type="ECO:0000313" key="1">
    <source>
        <dbReference type="EMBL" id="JAD54869.1"/>
    </source>
</evidence>
<sequence>MWILKRTLEFACLTGSNKDRTSLASVVTEHAPATGRTYAGLQVMA</sequence>
<name>A0A0A9ASY8_ARUDO</name>
<proteinExistence type="predicted"/>
<reference evidence="1" key="1">
    <citation type="submission" date="2014-09" db="EMBL/GenBank/DDBJ databases">
        <authorList>
            <person name="Magalhaes I.L.F."/>
            <person name="Oliveira U."/>
            <person name="Santos F.R."/>
            <person name="Vidigal T.H.D.A."/>
            <person name="Brescovit A.D."/>
            <person name="Santos A.J."/>
        </authorList>
    </citation>
    <scope>NUCLEOTIDE SEQUENCE</scope>
    <source>
        <tissue evidence="1">Shoot tissue taken approximately 20 cm above the soil surface</tissue>
    </source>
</reference>
<protein>
    <submittedName>
        <fullName evidence="1">Uncharacterized protein</fullName>
    </submittedName>
</protein>
<organism evidence="1">
    <name type="scientific">Arundo donax</name>
    <name type="common">Giant reed</name>
    <name type="synonym">Donax arundinaceus</name>
    <dbReference type="NCBI Taxonomy" id="35708"/>
    <lineage>
        <taxon>Eukaryota</taxon>
        <taxon>Viridiplantae</taxon>
        <taxon>Streptophyta</taxon>
        <taxon>Embryophyta</taxon>
        <taxon>Tracheophyta</taxon>
        <taxon>Spermatophyta</taxon>
        <taxon>Magnoliopsida</taxon>
        <taxon>Liliopsida</taxon>
        <taxon>Poales</taxon>
        <taxon>Poaceae</taxon>
        <taxon>PACMAD clade</taxon>
        <taxon>Arundinoideae</taxon>
        <taxon>Arundineae</taxon>
        <taxon>Arundo</taxon>
    </lineage>
</organism>